<feature type="transmembrane region" description="Helical" evidence="6">
    <location>
        <begin position="396"/>
        <end position="418"/>
    </location>
</feature>
<evidence type="ECO:0000256" key="6">
    <source>
        <dbReference type="SAM" id="Phobius"/>
    </source>
</evidence>
<dbReference type="Pfam" id="PF00209">
    <property type="entry name" value="SNF"/>
    <property type="match status" value="2"/>
</dbReference>
<dbReference type="RefSeq" id="WP_118734299.1">
    <property type="nucleotide sequence ID" value="NZ_CP060632.1"/>
</dbReference>
<dbReference type="InterPro" id="IPR037272">
    <property type="entry name" value="SNS_sf"/>
</dbReference>
<dbReference type="CDD" id="cd10336">
    <property type="entry name" value="SLC6sbd_Tyt1-Like"/>
    <property type="match status" value="1"/>
</dbReference>
<dbReference type="AlphaFoldDB" id="A0A7G9FK41"/>
<evidence type="ECO:0000313" key="8">
    <source>
        <dbReference type="Proteomes" id="UP000515819"/>
    </source>
</evidence>
<organism evidence="7 8">
    <name type="scientific">Wujia chipingensis</name>
    <dbReference type="NCBI Taxonomy" id="2763670"/>
    <lineage>
        <taxon>Bacteria</taxon>
        <taxon>Bacillati</taxon>
        <taxon>Bacillota</taxon>
        <taxon>Clostridia</taxon>
        <taxon>Lachnospirales</taxon>
        <taxon>Lachnospiraceae</taxon>
        <taxon>Wujia</taxon>
    </lineage>
</organism>
<feature type="transmembrane region" description="Helical" evidence="6">
    <location>
        <begin position="12"/>
        <end position="30"/>
    </location>
</feature>
<protein>
    <submittedName>
        <fullName evidence="7">Sodium-dependent transporter</fullName>
    </submittedName>
</protein>
<dbReference type="EMBL" id="CP060632">
    <property type="protein sequence ID" value="QNL98922.1"/>
    <property type="molecule type" value="Genomic_DNA"/>
</dbReference>
<dbReference type="PANTHER" id="PTHR42948">
    <property type="entry name" value="TRANSPORTER"/>
    <property type="match status" value="1"/>
</dbReference>
<dbReference type="InterPro" id="IPR000175">
    <property type="entry name" value="Na/ntran_symport"/>
</dbReference>
<dbReference type="PRINTS" id="PR00176">
    <property type="entry name" value="NANEUSMPORT"/>
</dbReference>
<feature type="transmembrane region" description="Helical" evidence="6">
    <location>
        <begin position="139"/>
        <end position="158"/>
    </location>
</feature>
<evidence type="ECO:0000256" key="5">
    <source>
        <dbReference type="ARBA" id="ARBA00023136"/>
    </source>
</evidence>
<evidence type="ECO:0000313" key="7">
    <source>
        <dbReference type="EMBL" id="QNL98922.1"/>
    </source>
</evidence>
<evidence type="ECO:0000256" key="4">
    <source>
        <dbReference type="ARBA" id="ARBA00022989"/>
    </source>
</evidence>
<dbReference type="SUPFAM" id="SSF161070">
    <property type="entry name" value="SNF-like"/>
    <property type="match status" value="1"/>
</dbReference>
<dbReference type="KEGG" id="wcp:H9Q76_09215"/>
<evidence type="ECO:0000256" key="3">
    <source>
        <dbReference type="ARBA" id="ARBA00022692"/>
    </source>
</evidence>
<feature type="transmembrane region" description="Helical" evidence="6">
    <location>
        <begin position="42"/>
        <end position="66"/>
    </location>
</feature>
<keyword evidence="5 6" id="KW-0472">Membrane</keyword>
<dbReference type="GO" id="GO:0016020">
    <property type="term" value="C:membrane"/>
    <property type="evidence" value="ECO:0007669"/>
    <property type="project" value="UniProtKB-SubCell"/>
</dbReference>
<feature type="transmembrane region" description="Helical" evidence="6">
    <location>
        <begin position="306"/>
        <end position="335"/>
    </location>
</feature>
<sequence length="465" mass="50201">MEEKKRHSFGGSIGFVLAAAGSAVGLGNIWRFPYLAAKDGGGLFLVVYIILALTFGYTLLTTEIAIGRKTKQSPLTAYTKLHDKWGFLGAIASIIPVIIMPYYCTIGGWVVKYFFVFLTGHGADAAQDGFFTGFITSQWEPIITFVIFLAVSAFIVFRGVNKGIESTSKIIMPILLVMILGIAIFSLTLKNTNDAGEVVTGLQGFKIYIVPNFEGLTIGKLFTVLIDALGQLFFSLSVAMGIMITYGSYVKDDANLGKSINQIEIFDTVVAFLAGAMIIPAVYAFMGTDGMSSGPSLMFVSLPKVFAAMGVAGNIIGTIFFAMVLFAAITSAVSVMEAVVSCIMDAFHTSRTKAGTIEGIFALIVGIIVCLGYNKLYFEFKLPNGSTAQILDIMDYISNNLLMPIVALATCILVGWVIKPKTVIEEVEKSGCKMGRKRLYTAMVKVIAPIFLILLLLQTLGIMKL</sequence>
<gene>
    <name evidence="7" type="ORF">H9Q76_09215</name>
</gene>
<dbReference type="PANTHER" id="PTHR42948:SF1">
    <property type="entry name" value="TRANSPORTER"/>
    <property type="match status" value="1"/>
</dbReference>
<feature type="transmembrane region" description="Helical" evidence="6">
    <location>
        <begin position="221"/>
        <end position="244"/>
    </location>
</feature>
<feature type="transmembrane region" description="Helical" evidence="6">
    <location>
        <begin position="439"/>
        <end position="463"/>
    </location>
</feature>
<feature type="transmembrane region" description="Helical" evidence="6">
    <location>
        <begin position="87"/>
        <end position="111"/>
    </location>
</feature>
<reference evidence="7 8" key="1">
    <citation type="submission" date="2020-08" db="EMBL/GenBank/DDBJ databases">
        <authorList>
            <person name="Liu C."/>
            <person name="Sun Q."/>
        </authorList>
    </citation>
    <scope>NUCLEOTIDE SEQUENCE [LARGE SCALE GENOMIC DNA]</scope>
    <source>
        <strain evidence="7 8">NSJ-4</strain>
    </source>
</reference>
<dbReference type="NCBIfam" id="NF037979">
    <property type="entry name" value="Na_transp"/>
    <property type="match status" value="1"/>
</dbReference>
<keyword evidence="4 6" id="KW-1133">Transmembrane helix</keyword>
<dbReference type="InterPro" id="IPR047218">
    <property type="entry name" value="YocR/YhdH-like"/>
</dbReference>
<keyword evidence="8" id="KW-1185">Reference proteome</keyword>
<evidence type="ECO:0000256" key="2">
    <source>
        <dbReference type="ARBA" id="ARBA00022448"/>
    </source>
</evidence>
<dbReference type="Proteomes" id="UP000515819">
    <property type="component" value="Chromosome"/>
</dbReference>
<feature type="transmembrane region" description="Helical" evidence="6">
    <location>
        <begin position="356"/>
        <end position="376"/>
    </location>
</feature>
<keyword evidence="2" id="KW-0813">Transport</keyword>
<proteinExistence type="predicted"/>
<feature type="transmembrane region" description="Helical" evidence="6">
    <location>
        <begin position="265"/>
        <end position="286"/>
    </location>
</feature>
<name>A0A7G9FK41_9FIRM</name>
<accession>A0A7G9FK41</accession>
<comment type="subcellular location">
    <subcellularLocation>
        <location evidence="1">Membrane</location>
        <topology evidence="1">Multi-pass membrane protein</topology>
    </subcellularLocation>
</comment>
<evidence type="ECO:0000256" key="1">
    <source>
        <dbReference type="ARBA" id="ARBA00004141"/>
    </source>
</evidence>
<keyword evidence="3 6" id="KW-0812">Transmembrane</keyword>
<feature type="transmembrane region" description="Helical" evidence="6">
    <location>
        <begin position="170"/>
        <end position="189"/>
    </location>
</feature>
<dbReference type="PROSITE" id="PS50267">
    <property type="entry name" value="NA_NEUROTRAN_SYMP_3"/>
    <property type="match status" value="1"/>
</dbReference>